<evidence type="ECO:0000259" key="8">
    <source>
        <dbReference type="Pfam" id="PF00557"/>
    </source>
</evidence>
<reference evidence="9 10" key="1">
    <citation type="submission" date="2019-07" db="EMBL/GenBank/DDBJ databases">
        <title>Cryptosporangium phraense sp. nov., isolated from plant litter.</title>
        <authorList>
            <person name="Suriyachadkun C."/>
        </authorList>
    </citation>
    <scope>NUCLEOTIDE SEQUENCE [LARGE SCALE GENOMIC DNA]</scope>
    <source>
        <strain evidence="9 10">A-T 5661</strain>
    </source>
</reference>
<comment type="function">
    <text evidence="1 6">Removes the N-terminal methionine from nascent proteins. The N-terminal methionine is often cleaved when the second residue in the primary sequence is small and uncharged (Met-Ala-, Cys, Gly, Pro, Ser, Thr, or Val). Requires deformylation of the N(alpha)-formylated initiator methionine before it can be hydrolyzed.</text>
</comment>
<comment type="catalytic activity">
    <reaction evidence="6 7">
        <text>Release of N-terminal amino acids, preferentially methionine, from peptides and arylamides.</text>
        <dbReference type="EC" id="3.4.11.18"/>
    </reaction>
</comment>
<feature type="binding site" evidence="6">
    <location>
        <position position="182"/>
    </location>
    <ligand>
        <name>substrate</name>
    </ligand>
</feature>
<name>A0A545AYG1_9ACTN</name>
<evidence type="ECO:0000256" key="4">
    <source>
        <dbReference type="ARBA" id="ARBA00022723"/>
    </source>
</evidence>
<dbReference type="InterPro" id="IPR000994">
    <property type="entry name" value="Pept_M24"/>
</dbReference>
<dbReference type="RefSeq" id="WP_142702891.1">
    <property type="nucleotide sequence ID" value="NZ_VIRS01000002.1"/>
</dbReference>
<feature type="binding site" evidence="6">
    <location>
        <position position="239"/>
    </location>
    <ligand>
        <name>a divalent metal cation</name>
        <dbReference type="ChEBI" id="CHEBI:60240"/>
        <label>2</label>
        <note>catalytic</note>
    </ligand>
</feature>
<evidence type="ECO:0000256" key="3">
    <source>
        <dbReference type="ARBA" id="ARBA00022670"/>
    </source>
</evidence>
<evidence type="ECO:0000313" key="9">
    <source>
        <dbReference type="EMBL" id="TQS46370.1"/>
    </source>
</evidence>
<dbReference type="NCBIfam" id="TIGR00500">
    <property type="entry name" value="met_pdase_I"/>
    <property type="match status" value="1"/>
</dbReference>
<dbReference type="CDD" id="cd01086">
    <property type="entry name" value="MetAP1"/>
    <property type="match status" value="1"/>
</dbReference>
<feature type="binding site" evidence="6">
    <location>
        <position position="111"/>
    </location>
    <ligand>
        <name>a divalent metal cation</name>
        <dbReference type="ChEBI" id="CHEBI:60240"/>
        <label>2</label>
        <note>catalytic</note>
    </ligand>
</feature>
<evidence type="ECO:0000256" key="2">
    <source>
        <dbReference type="ARBA" id="ARBA00022438"/>
    </source>
</evidence>
<dbReference type="InterPro" id="IPR001714">
    <property type="entry name" value="Pept_M24_MAP"/>
</dbReference>
<keyword evidence="10" id="KW-1185">Reference proteome</keyword>
<evidence type="ECO:0000256" key="7">
    <source>
        <dbReference type="RuleBase" id="RU003653"/>
    </source>
</evidence>
<dbReference type="EMBL" id="VIRS01000002">
    <property type="protein sequence ID" value="TQS46370.1"/>
    <property type="molecule type" value="Genomic_DNA"/>
</dbReference>
<dbReference type="GO" id="GO:0005829">
    <property type="term" value="C:cytosol"/>
    <property type="evidence" value="ECO:0007669"/>
    <property type="project" value="TreeGrafter"/>
</dbReference>
<dbReference type="GO" id="GO:0004239">
    <property type="term" value="F:initiator methionyl aminopeptidase activity"/>
    <property type="evidence" value="ECO:0007669"/>
    <property type="project" value="UniProtKB-UniRule"/>
</dbReference>
<keyword evidence="3 6" id="KW-0645">Protease</keyword>
<dbReference type="EC" id="3.4.11.18" evidence="6 7"/>
<gene>
    <name evidence="6 9" type="primary">map</name>
    <name evidence="9" type="ORF">FL583_02970</name>
</gene>
<dbReference type="PANTHER" id="PTHR43330">
    <property type="entry name" value="METHIONINE AMINOPEPTIDASE"/>
    <property type="match status" value="1"/>
</dbReference>
<dbReference type="PROSITE" id="PS00680">
    <property type="entry name" value="MAP_1"/>
    <property type="match status" value="1"/>
</dbReference>
<dbReference type="InterPro" id="IPR002467">
    <property type="entry name" value="Pept_M24A_MAP1"/>
</dbReference>
<dbReference type="FunCoup" id="A0A545AYG1">
    <property type="interactions" value="30"/>
</dbReference>
<proteinExistence type="inferred from homology"/>
<evidence type="ECO:0000313" key="10">
    <source>
        <dbReference type="Proteomes" id="UP000317982"/>
    </source>
</evidence>
<dbReference type="GO" id="GO:0006508">
    <property type="term" value="P:proteolysis"/>
    <property type="evidence" value="ECO:0007669"/>
    <property type="project" value="UniProtKB-KW"/>
</dbReference>
<feature type="binding site" evidence="6">
    <location>
        <position position="82"/>
    </location>
    <ligand>
        <name>substrate</name>
    </ligand>
</feature>
<dbReference type="GO" id="GO:0046872">
    <property type="term" value="F:metal ion binding"/>
    <property type="evidence" value="ECO:0007669"/>
    <property type="project" value="UniProtKB-UniRule"/>
</dbReference>
<dbReference type="PRINTS" id="PR00599">
    <property type="entry name" value="MAPEPTIDASE"/>
</dbReference>
<feature type="binding site" evidence="6">
    <location>
        <position position="175"/>
    </location>
    <ligand>
        <name>a divalent metal cation</name>
        <dbReference type="ChEBI" id="CHEBI:60240"/>
        <label>2</label>
        <note>catalytic</note>
    </ligand>
</feature>
<organism evidence="9 10">
    <name type="scientific">Cryptosporangium phraense</name>
    <dbReference type="NCBI Taxonomy" id="2593070"/>
    <lineage>
        <taxon>Bacteria</taxon>
        <taxon>Bacillati</taxon>
        <taxon>Actinomycetota</taxon>
        <taxon>Actinomycetes</taxon>
        <taxon>Cryptosporangiales</taxon>
        <taxon>Cryptosporangiaceae</taxon>
        <taxon>Cryptosporangium</taxon>
    </lineage>
</organism>
<comment type="similarity">
    <text evidence="6">Belongs to the peptidase M24A family. Methionine aminopeptidase type 1 subfamily.</text>
</comment>
<dbReference type="Gene3D" id="3.90.230.10">
    <property type="entry name" value="Creatinase/methionine aminopeptidase superfamily"/>
    <property type="match status" value="1"/>
</dbReference>
<dbReference type="OrthoDB" id="9802055at2"/>
<comment type="cofactor">
    <cofactor evidence="6">
        <name>Co(2+)</name>
        <dbReference type="ChEBI" id="CHEBI:48828"/>
    </cofactor>
    <cofactor evidence="6">
        <name>Zn(2+)</name>
        <dbReference type="ChEBI" id="CHEBI:29105"/>
    </cofactor>
    <cofactor evidence="6">
        <name>Mn(2+)</name>
        <dbReference type="ChEBI" id="CHEBI:29035"/>
    </cofactor>
    <cofactor evidence="6">
        <name>Fe(2+)</name>
        <dbReference type="ChEBI" id="CHEBI:29033"/>
    </cofactor>
    <text evidence="6">Binds 2 divalent metal cations per subunit. Has a high-affinity and a low affinity metal-binding site. The true nature of the physiological cofactor is under debate. The enzyme is active with cobalt, zinc, manganese or divalent iron ions. Most likely, methionine aminopeptidases function as mononuclear Fe(2+)-metalloproteases under physiological conditions, and the catalytically relevant metal-binding site has been assigned to the histidine-containing high-affinity site.</text>
</comment>
<evidence type="ECO:0000256" key="1">
    <source>
        <dbReference type="ARBA" id="ARBA00002521"/>
    </source>
</evidence>
<dbReference type="InParanoid" id="A0A545AYG1"/>
<accession>A0A545AYG1</accession>
<protein>
    <recommendedName>
        <fullName evidence="6 7">Methionine aminopeptidase</fullName>
        <shortName evidence="6">MAP</shortName>
        <shortName evidence="6">MetAP</shortName>
        <ecNumber evidence="6 7">3.4.11.18</ecNumber>
    </recommendedName>
    <alternativeName>
        <fullName evidence="6">Peptidase M</fullName>
    </alternativeName>
</protein>
<evidence type="ECO:0000256" key="6">
    <source>
        <dbReference type="HAMAP-Rule" id="MF_01974"/>
    </source>
</evidence>
<dbReference type="Proteomes" id="UP000317982">
    <property type="component" value="Unassembled WGS sequence"/>
</dbReference>
<dbReference type="PANTHER" id="PTHR43330:SF27">
    <property type="entry name" value="METHIONINE AMINOPEPTIDASE"/>
    <property type="match status" value="1"/>
</dbReference>
<dbReference type="GO" id="GO:0070006">
    <property type="term" value="F:metalloaminopeptidase activity"/>
    <property type="evidence" value="ECO:0007669"/>
    <property type="project" value="UniProtKB-UniRule"/>
</dbReference>
<feature type="binding site" evidence="6">
    <location>
        <position position="100"/>
    </location>
    <ligand>
        <name>a divalent metal cation</name>
        <dbReference type="ChEBI" id="CHEBI:60240"/>
        <label>1</label>
    </ligand>
</feature>
<dbReference type="Pfam" id="PF00557">
    <property type="entry name" value="Peptidase_M24"/>
    <property type="match status" value="1"/>
</dbReference>
<evidence type="ECO:0000256" key="5">
    <source>
        <dbReference type="ARBA" id="ARBA00022801"/>
    </source>
</evidence>
<keyword evidence="2 6" id="KW-0031">Aminopeptidase</keyword>
<dbReference type="AlphaFoldDB" id="A0A545AYG1"/>
<dbReference type="InterPro" id="IPR036005">
    <property type="entry name" value="Creatinase/aminopeptidase-like"/>
</dbReference>
<keyword evidence="5 6" id="KW-0378">Hydrolase</keyword>
<sequence length="273" mass="28780">MFRTQEIQLKSPADILLMREAGLVVGTTLERLRAAVEPGISTGELDAIAEESIRSMGGIPSFKGYHGFPASICASVNDQVVHGIPSKGQVLQDGDLISIDCGAIVDGWHGDSAITVPVGTGRPEDLKMAEVCADAMWAGFAAAKVGGRLTDISYAVEQAVRAGGKYGIVKHYGGHGIGTEMHQDPHVLNYGKPGRGPKLRVGMALAIEPMITMADPDTVELEDGWTVVTVDGSRAAHTEHTFVLTEDGPWVLTALDGGVGRLGDAVTRQQSRA</sequence>
<feature type="binding site" evidence="6">
    <location>
        <position position="239"/>
    </location>
    <ligand>
        <name>a divalent metal cation</name>
        <dbReference type="ChEBI" id="CHEBI:60240"/>
        <label>1</label>
    </ligand>
</feature>
<feature type="domain" description="Peptidase M24" evidence="8">
    <location>
        <begin position="17"/>
        <end position="246"/>
    </location>
</feature>
<feature type="binding site" evidence="6">
    <location>
        <position position="111"/>
    </location>
    <ligand>
        <name>a divalent metal cation</name>
        <dbReference type="ChEBI" id="CHEBI:60240"/>
        <label>1</label>
    </ligand>
</feature>
<dbReference type="HAMAP" id="MF_01974">
    <property type="entry name" value="MetAP_1"/>
    <property type="match status" value="1"/>
</dbReference>
<keyword evidence="4 6" id="KW-0479">Metal-binding</keyword>
<feature type="binding site" evidence="6">
    <location>
        <position position="208"/>
    </location>
    <ligand>
        <name>a divalent metal cation</name>
        <dbReference type="ChEBI" id="CHEBI:60240"/>
        <label>2</label>
        <note>catalytic</note>
    </ligand>
</feature>
<dbReference type="SUPFAM" id="SSF55920">
    <property type="entry name" value="Creatinase/aminopeptidase"/>
    <property type="match status" value="1"/>
</dbReference>
<comment type="subunit">
    <text evidence="6">Monomer.</text>
</comment>
<comment type="caution">
    <text evidence="9">The sequence shown here is derived from an EMBL/GenBank/DDBJ whole genome shotgun (WGS) entry which is preliminary data.</text>
</comment>